<sequence>MKASISAVLHLSWSARAARDVDVGSTLQPSVTYLCMTLRFLASWSSRAGSCCEGTPTLTHSTCACSRL</sequence>
<evidence type="ECO:0000313" key="2">
    <source>
        <dbReference type="Proteomes" id="UP000886520"/>
    </source>
</evidence>
<dbReference type="EMBL" id="JABFUD020000012">
    <property type="protein sequence ID" value="KAI5072679.1"/>
    <property type="molecule type" value="Genomic_DNA"/>
</dbReference>
<gene>
    <name evidence="1" type="ORF">GOP47_0012785</name>
</gene>
<organism evidence="1 2">
    <name type="scientific">Adiantum capillus-veneris</name>
    <name type="common">Maidenhair fern</name>
    <dbReference type="NCBI Taxonomy" id="13818"/>
    <lineage>
        <taxon>Eukaryota</taxon>
        <taxon>Viridiplantae</taxon>
        <taxon>Streptophyta</taxon>
        <taxon>Embryophyta</taxon>
        <taxon>Tracheophyta</taxon>
        <taxon>Polypodiopsida</taxon>
        <taxon>Polypodiidae</taxon>
        <taxon>Polypodiales</taxon>
        <taxon>Pteridineae</taxon>
        <taxon>Pteridaceae</taxon>
        <taxon>Vittarioideae</taxon>
        <taxon>Adiantum</taxon>
    </lineage>
</organism>
<dbReference type="AlphaFoldDB" id="A0A9D4URB7"/>
<dbReference type="Proteomes" id="UP000886520">
    <property type="component" value="Chromosome 12"/>
</dbReference>
<proteinExistence type="predicted"/>
<evidence type="ECO:0000313" key="1">
    <source>
        <dbReference type="EMBL" id="KAI5072679.1"/>
    </source>
</evidence>
<comment type="caution">
    <text evidence="1">The sequence shown here is derived from an EMBL/GenBank/DDBJ whole genome shotgun (WGS) entry which is preliminary data.</text>
</comment>
<name>A0A9D4URB7_ADICA</name>
<keyword evidence="2" id="KW-1185">Reference proteome</keyword>
<reference evidence="1" key="1">
    <citation type="submission" date="2021-01" db="EMBL/GenBank/DDBJ databases">
        <title>Adiantum capillus-veneris genome.</title>
        <authorList>
            <person name="Fang Y."/>
            <person name="Liao Q."/>
        </authorList>
    </citation>
    <scope>NUCLEOTIDE SEQUENCE</scope>
    <source>
        <strain evidence="1">H3</strain>
        <tissue evidence="1">Leaf</tissue>
    </source>
</reference>
<accession>A0A9D4URB7</accession>
<protein>
    <submittedName>
        <fullName evidence="1">Uncharacterized protein</fullName>
    </submittedName>
</protein>